<accession>A0A137T0W8</accession>
<sequence>MNYYVQSSCKRAQFKLACSLPSAAELIQSSCKRVQFKLACLLPSAAELIQSYSFSPN</sequence>
<name>A0A137T0W8_9BACT</name>
<gene>
    <name evidence="1" type="ORF">HMPREF3202_00201</name>
</gene>
<organism evidence="1 2">
    <name type="scientific">Prevotella bivia</name>
    <dbReference type="NCBI Taxonomy" id="28125"/>
    <lineage>
        <taxon>Bacteria</taxon>
        <taxon>Pseudomonadati</taxon>
        <taxon>Bacteroidota</taxon>
        <taxon>Bacteroidia</taxon>
        <taxon>Bacteroidales</taxon>
        <taxon>Prevotellaceae</taxon>
        <taxon>Prevotella</taxon>
    </lineage>
</organism>
<dbReference type="PATRIC" id="fig|28125.4.peg.195"/>
<evidence type="ECO:0000313" key="1">
    <source>
        <dbReference type="EMBL" id="KXO18353.1"/>
    </source>
</evidence>
<comment type="caution">
    <text evidence="1">The sequence shown here is derived from an EMBL/GenBank/DDBJ whole genome shotgun (WGS) entry which is preliminary data.</text>
</comment>
<protein>
    <submittedName>
        <fullName evidence="1">Uncharacterized protein</fullName>
    </submittedName>
</protein>
<evidence type="ECO:0000313" key="2">
    <source>
        <dbReference type="Proteomes" id="UP000070093"/>
    </source>
</evidence>
<dbReference type="STRING" id="28125.HMPREF3202_00201"/>
<proteinExistence type="predicted"/>
<dbReference type="EMBL" id="LTAG01000010">
    <property type="protein sequence ID" value="KXO18353.1"/>
    <property type="molecule type" value="Genomic_DNA"/>
</dbReference>
<dbReference type="AlphaFoldDB" id="A0A137T0W8"/>
<dbReference type="Proteomes" id="UP000070093">
    <property type="component" value="Unassembled WGS sequence"/>
</dbReference>
<reference evidence="1 2" key="1">
    <citation type="submission" date="2016-02" db="EMBL/GenBank/DDBJ databases">
        <authorList>
            <person name="Wen L."/>
            <person name="He K."/>
            <person name="Yang H."/>
        </authorList>
    </citation>
    <scope>NUCLEOTIDE SEQUENCE [LARGE SCALE GENOMIC DNA]</scope>
    <source>
        <strain evidence="1 2">GED7880</strain>
    </source>
</reference>